<dbReference type="InParanoid" id="A0A0Q3L8H8"/>
<dbReference type="PANTHER" id="PTHR32278:SF142">
    <property type="entry name" value="OS02G0812600 PROTEIN"/>
    <property type="match status" value="1"/>
</dbReference>
<dbReference type="EMBL" id="CM000880">
    <property type="protein sequence ID" value="KQK19441.1"/>
    <property type="molecule type" value="Genomic_DNA"/>
</dbReference>
<dbReference type="OrthoDB" id="654977at2759"/>
<dbReference type="CDD" id="cd22162">
    <property type="entry name" value="F-box_AtSKIP3-like"/>
    <property type="match status" value="1"/>
</dbReference>
<keyword evidence="4" id="KW-1185">Reference proteome</keyword>
<dbReference type="EnsemblPlants" id="KQK19441">
    <property type="protein sequence ID" value="KQK19441"/>
    <property type="gene ID" value="BRADI_1g48278v3"/>
</dbReference>
<name>A0A0Q3L8H8_BRADI</name>
<dbReference type="PROSITE" id="PS50181">
    <property type="entry name" value="FBOX"/>
    <property type="match status" value="1"/>
</dbReference>
<reference evidence="2 3" key="1">
    <citation type="journal article" date="2010" name="Nature">
        <title>Genome sequencing and analysis of the model grass Brachypodium distachyon.</title>
        <authorList>
            <consortium name="International Brachypodium Initiative"/>
        </authorList>
    </citation>
    <scope>NUCLEOTIDE SEQUENCE [LARGE SCALE GENOMIC DNA]</scope>
    <source>
        <strain evidence="2 3">Bd21</strain>
    </source>
</reference>
<evidence type="ECO:0000313" key="4">
    <source>
        <dbReference type="Proteomes" id="UP000008810"/>
    </source>
</evidence>
<dbReference type="InterPro" id="IPR025886">
    <property type="entry name" value="PP2-like"/>
</dbReference>
<dbReference type="Gramene" id="KQK19441">
    <property type="protein sequence ID" value="KQK19441"/>
    <property type="gene ID" value="BRADI_1g48278v3"/>
</dbReference>
<organism evidence="2">
    <name type="scientific">Brachypodium distachyon</name>
    <name type="common">Purple false brome</name>
    <name type="synonym">Trachynia distachya</name>
    <dbReference type="NCBI Taxonomy" id="15368"/>
    <lineage>
        <taxon>Eukaryota</taxon>
        <taxon>Viridiplantae</taxon>
        <taxon>Streptophyta</taxon>
        <taxon>Embryophyta</taxon>
        <taxon>Tracheophyta</taxon>
        <taxon>Spermatophyta</taxon>
        <taxon>Magnoliopsida</taxon>
        <taxon>Liliopsida</taxon>
        <taxon>Poales</taxon>
        <taxon>Poaceae</taxon>
        <taxon>BOP clade</taxon>
        <taxon>Pooideae</taxon>
        <taxon>Stipodae</taxon>
        <taxon>Brachypodieae</taxon>
        <taxon>Brachypodium</taxon>
    </lineage>
</organism>
<gene>
    <name evidence="2" type="ORF">BRADI_1g48278v3</name>
</gene>
<dbReference type="STRING" id="15368.A0A0Q3L8H8"/>
<protein>
    <recommendedName>
        <fullName evidence="1">F-box domain-containing protein</fullName>
    </recommendedName>
</protein>
<accession>A0A0Q3L8H8</accession>
<sequence length="252" mass="27921">MEIEGLPEELLTEVIARTSPQDACRAAAVSPPALRATADSDVVWSRFLPRDLPRLAENEIPSAPLSSKGLFQRLAVQPALLPGKLVSMRLDRVTGAKCYTLSARALNIAWGDTLRYWHWIHVDVAQLQCGEGGLCWLEIRGRIQSKMLSENTAYTARMVFKLTDAPYGLDHPFQEALARVNEDADAVAAGPPREEDVLLPRMRADGWMEVELGSFYSEEGDDGEVSFNLREIEARTLKSGLIVWAIEISTTV</sequence>
<reference evidence="2" key="2">
    <citation type="submission" date="2017-06" db="EMBL/GenBank/DDBJ databases">
        <title>WGS assembly of Brachypodium distachyon.</title>
        <authorList>
            <consortium name="The International Brachypodium Initiative"/>
            <person name="Lucas S."/>
            <person name="Harmon-Smith M."/>
            <person name="Lail K."/>
            <person name="Tice H."/>
            <person name="Grimwood J."/>
            <person name="Bruce D."/>
            <person name="Barry K."/>
            <person name="Shu S."/>
            <person name="Lindquist E."/>
            <person name="Wang M."/>
            <person name="Pitluck S."/>
            <person name="Vogel J.P."/>
            <person name="Garvin D.F."/>
            <person name="Mockler T.C."/>
            <person name="Schmutz J."/>
            <person name="Rokhsar D."/>
            <person name="Bevan M.W."/>
        </authorList>
    </citation>
    <scope>NUCLEOTIDE SEQUENCE</scope>
    <source>
        <strain evidence="2">Bd21</strain>
    </source>
</reference>
<evidence type="ECO:0000313" key="3">
    <source>
        <dbReference type="EnsemblPlants" id="KQK19441"/>
    </source>
</evidence>
<evidence type="ECO:0000259" key="1">
    <source>
        <dbReference type="PROSITE" id="PS50181"/>
    </source>
</evidence>
<dbReference type="PANTHER" id="PTHR32278">
    <property type="entry name" value="F-BOX DOMAIN-CONTAINING PROTEIN"/>
    <property type="match status" value="1"/>
</dbReference>
<evidence type="ECO:0000313" key="2">
    <source>
        <dbReference type="EMBL" id="KQK19441.1"/>
    </source>
</evidence>
<dbReference type="InterPro" id="IPR036047">
    <property type="entry name" value="F-box-like_dom_sf"/>
</dbReference>
<dbReference type="Proteomes" id="UP000008810">
    <property type="component" value="Chromosome 1"/>
</dbReference>
<feature type="domain" description="F-box" evidence="1">
    <location>
        <begin position="1"/>
        <end position="47"/>
    </location>
</feature>
<reference evidence="3" key="3">
    <citation type="submission" date="2018-08" db="UniProtKB">
        <authorList>
            <consortium name="EnsemblPlants"/>
        </authorList>
    </citation>
    <scope>IDENTIFICATION</scope>
    <source>
        <strain evidence="3">cv. Bd21</strain>
    </source>
</reference>
<proteinExistence type="predicted"/>
<dbReference type="Pfam" id="PF14299">
    <property type="entry name" value="PP2"/>
    <property type="match status" value="1"/>
</dbReference>
<dbReference type="SUPFAM" id="SSF81383">
    <property type="entry name" value="F-box domain"/>
    <property type="match status" value="1"/>
</dbReference>
<dbReference type="InterPro" id="IPR001810">
    <property type="entry name" value="F-box_dom"/>
</dbReference>
<dbReference type="AlphaFoldDB" id="A0A0Q3L8H8"/>